<dbReference type="Proteomes" id="UP001500620">
    <property type="component" value="Unassembled WGS sequence"/>
</dbReference>
<keyword evidence="3 5" id="KW-1133">Transmembrane helix</keyword>
<feature type="transmembrane region" description="Helical" evidence="5">
    <location>
        <begin position="105"/>
        <end position="125"/>
    </location>
</feature>
<evidence type="ECO:0000256" key="2">
    <source>
        <dbReference type="ARBA" id="ARBA00022692"/>
    </source>
</evidence>
<keyword evidence="8" id="KW-1185">Reference proteome</keyword>
<proteinExistence type="predicted"/>
<keyword evidence="2 5" id="KW-0812">Transmembrane</keyword>
<dbReference type="Pfam" id="PF07291">
    <property type="entry name" value="MauE"/>
    <property type="match status" value="1"/>
</dbReference>
<comment type="subcellular location">
    <subcellularLocation>
        <location evidence="1">Membrane</location>
        <topology evidence="1">Multi-pass membrane protein</topology>
    </subcellularLocation>
</comment>
<feature type="transmembrane region" description="Helical" evidence="5">
    <location>
        <begin position="131"/>
        <end position="149"/>
    </location>
</feature>
<sequence>MVAFTAAISAMLLRAGVGKLTVPAPLGAALAELTGREAVPASFVRVVAVVELALALLVPFAGRFAVVQAVAALLGLSFAAIGVVGKTRRTRKPCGCFGTTSGGSFGGANILAGLALMAWAGLAFARPLEDYRTVALLLGLNVVIGGLCWRNRRYIPLFFNSVTAIRRTS</sequence>
<reference evidence="8" key="1">
    <citation type="journal article" date="2019" name="Int. J. Syst. Evol. Microbiol.">
        <title>The Global Catalogue of Microorganisms (GCM) 10K type strain sequencing project: providing services to taxonomists for standard genome sequencing and annotation.</title>
        <authorList>
            <consortium name="The Broad Institute Genomics Platform"/>
            <consortium name="The Broad Institute Genome Sequencing Center for Infectious Disease"/>
            <person name="Wu L."/>
            <person name="Ma J."/>
        </authorList>
    </citation>
    <scope>NUCLEOTIDE SEQUENCE [LARGE SCALE GENOMIC DNA]</scope>
    <source>
        <strain evidence="8">JCM 17441</strain>
    </source>
</reference>
<dbReference type="InterPro" id="IPR009908">
    <property type="entry name" value="Methylamine_util_MauE"/>
</dbReference>
<feature type="transmembrane region" description="Helical" evidence="5">
    <location>
        <begin position="55"/>
        <end position="84"/>
    </location>
</feature>
<evidence type="ECO:0000256" key="1">
    <source>
        <dbReference type="ARBA" id="ARBA00004141"/>
    </source>
</evidence>
<evidence type="ECO:0000256" key="5">
    <source>
        <dbReference type="SAM" id="Phobius"/>
    </source>
</evidence>
<accession>A0ABP8DF86</accession>
<name>A0ABP8DF86_9ACTN</name>
<protein>
    <recommendedName>
        <fullName evidence="6">Methylamine utilisation protein MauE domain-containing protein</fullName>
    </recommendedName>
</protein>
<feature type="domain" description="Methylamine utilisation protein MauE" evidence="6">
    <location>
        <begin position="4"/>
        <end position="123"/>
    </location>
</feature>
<evidence type="ECO:0000259" key="6">
    <source>
        <dbReference type="Pfam" id="PF07291"/>
    </source>
</evidence>
<dbReference type="EMBL" id="BAABAT010000018">
    <property type="protein sequence ID" value="GAA4254588.1"/>
    <property type="molecule type" value="Genomic_DNA"/>
</dbReference>
<keyword evidence="4 5" id="KW-0472">Membrane</keyword>
<gene>
    <name evidence="7" type="ORF">GCM10022255_059840</name>
</gene>
<evidence type="ECO:0000313" key="8">
    <source>
        <dbReference type="Proteomes" id="UP001500620"/>
    </source>
</evidence>
<evidence type="ECO:0000256" key="3">
    <source>
        <dbReference type="ARBA" id="ARBA00022989"/>
    </source>
</evidence>
<organism evidence="7 8">
    <name type="scientific">Dactylosporangium darangshiense</name>
    <dbReference type="NCBI Taxonomy" id="579108"/>
    <lineage>
        <taxon>Bacteria</taxon>
        <taxon>Bacillati</taxon>
        <taxon>Actinomycetota</taxon>
        <taxon>Actinomycetes</taxon>
        <taxon>Micromonosporales</taxon>
        <taxon>Micromonosporaceae</taxon>
        <taxon>Dactylosporangium</taxon>
    </lineage>
</organism>
<comment type="caution">
    <text evidence="7">The sequence shown here is derived from an EMBL/GenBank/DDBJ whole genome shotgun (WGS) entry which is preliminary data.</text>
</comment>
<evidence type="ECO:0000256" key="4">
    <source>
        <dbReference type="ARBA" id="ARBA00023136"/>
    </source>
</evidence>
<evidence type="ECO:0000313" key="7">
    <source>
        <dbReference type="EMBL" id="GAA4254588.1"/>
    </source>
</evidence>